<dbReference type="InterPro" id="IPR026444">
    <property type="entry name" value="Secre_tail"/>
</dbReference>
<proteinExistence type="predicted"/>
<evidence type="ECO:0000259" key="3">
    <source>
        <dbReference type="Pfam" id="PF18962"/>
    </source>
</evidence>
<comment type="caution">
    <text evidence="4">The sequence shown here is derived from an EMBL/GenBank/DDBJ whole genome shotgun (WGS) entry which is preliminary data.</text>
</comment>
<evidence type="ECO:0000313" key="4">
    <source>
        <dbReference type="EMBL" id="GEQ85738.1"/>
    </source>
</evidence>
<feature type="chain" id="PRO_5023823086" description="Secretion system C-terminal sorting domain-containing protein" evidence="2">
    <location>
        <begin position="32"/>
        <end position="306"/>
    </location>
</feature>
<dbReference type="EMBL" id="BKCF01000001">
    <property type="protein sequence ID" value="GEQ85738.1"/>
    <property type="molecule type" value="Genomic_DNA"/>
</dbReference>
<dbReference type="AlphaFoldDB" id="A0A5J4FWR4"/>
<gene>
    <name evidence="4" type="ORF">ULMS_12460</name>
</gene>
<evidence type="ECO:0000256" key="2">
    <source>
        <dbReference type="SAM" id="SignalP"/>
    </source>
</evidence>
<accession>A0A5J4FWR4</accession>
<dbReference type="Pfam" id="PF18962">
    <property type="entry name" value="Por_Secre_tail"/>
    <property type="match status" value="1"/>
</dbReference>
<dbReference type="Proteomes" id="UP000326994">
    <property type="component" value="Unassembled WGS sequence"/>
</dbReference>
<organism evidence="4 5">
    <name type="scientific">Patiriisocius marinistellae</name>
    <dbReference type="NCBI Taxonomy" id="2494560"/>
    <lineage>
        <taxon>Bacteria</taxon>
        <taxon>Pseudomonadati</taxon>
        <taxon>Bacteroidota</taxon>
        <taxon>Flavobacteriia</taxon>
        <taxon>Flavobacteriales</taxon>
        <taxon>Flavobacteriaceae</taxon>
        <taxon>Patiriisocius</taxon>
    </lineage>
</organism>
<feature type="signal peptide" evidence="2">
    <location>
        <begin position="1"/>
        <end position="31"/>
    </location>
</feature>
<evidence type="ECO:0000313" key="5">
    <source>
        <dbReference type="Proteomes" id="UP000326994"/>
    </source>
</evidence>
<evidence type="ECO:0000256" key="1">
    <source>
        <dbReference type="ARBA" id="ARBA00022729"/>
    </source>
</evidence>
<protein>
    <recommendedName>
        <fullName evidence="3">Secretion system C-terminal sorting domain-containing protein</fullName>
    </recommendedName>
</protein>
<dbReference type="NCBIfam" id="TIGR04183">
    <property type="entry name" value="Por_Secre_tail"/>
    <property type="match status" value="1"/>
</dbReference>
<feature type="domain" description="Secretion system C-terminal sorting" evidence="3">
    <location>
        <begin position="241"/>
        <end position="305"/>
    </location>
</feature>
<keyword evidence="5" id="KW-1185">Reference proteome</keyword>
<name>A0A5J4FWR4_9FLAO</name>
<keyword evidence="1 2" id="KW-0732">Signal</keyword>
<reference evidence="4 5" key="1">
    <citation type="submission" date="2019-08" db="EMBL/GenBank/DDBJ databases">
        <title>Ulvibacter marinistellae sp. nov., isolated from a starfish, Patiria pectinifera.</title>
        <authorList>
            <person name="Kawano K."/>
            <person name="Ushijima N."/>
            <person name="Kihara M."/>
            <person name="Itoh H."/>
        </authorList>
    </citation>
    <scope>NUCLEOTIDE SEQUENCE [LARGE SCALE GENOMIC DNA]</scope>
    <source>
        <strain evidence="4 5">KK4</strain>
    </source>
</reference>
<sequence length="306" mass="32719">MLAHLNLKTDIMKKIYILALAAIGFTTTSNAQLLDDNMEDYLVDGNISLQSSLWRNWGGDNTVDAEAANVSDLFAFDGSLSMEVEEGVDQILEFPSGVTSGTVTLKMKMYIPTGQSGYFNLQGAIPAGALTGSFLTTDIYFNQNNATPGEGSDGTNSWSFPHDSWFDVAFVVDMDGQTFRMVIAGVDAIPTQAFNDGSITEFGGVDYFGGDATILYYIDTVSLEEGNTLGAEDFNADVFSVYPNPVVDVLNISSKAPVDAVVVYDILGKVVAQSNSKTVDMSGLSSGAYLVNVTIGNTSKTIKVIK</sequence>